<proteinExistence type="predicted"/>
<organism evidence="1 2">
    <name type="scientific">Virgisporangium aurantiacum</name>
    <dbReference type="NCBI Taxonomy" id="175570"/>
    <lineage>
        <taxon>Bacteria</taxon>
        <taxon>Bacillati</taxon>
        <taxon>Actinomycetota</taxon>
        <taxon>Actinomycetes</taxon>
        <taxon>Micromonosporales</taxon>
        <taxon>Micromonosporaceae</taxon>
        <taxon>Virgisporangium</taxon>
    </lineage>
</organism>
<sequence length="42" mass="4631">MLKKLLIVAGVLGVAAVVFRKVRSANEERALWHEATTAPDLR</sequence>
<dbReference type="NCBIfam" id="NF038356">
    <property type="entry name" value="actino_DLW39"/>
    <property type="match status" value="1"/>
</dbReference>
<dbReference type="Proteomes" id="UP000612585">
    <property type="component" value="Unassembled WGS sequence"/>
</dbReference>
<reference evidence="1" key="1">
    <citation type="submission" date="2021-01" db="EMBL/GenBank/DDBJ databases">
        <title>Whole genome shotgun sequence of Virgisporangium aurantiacum NBRC 16421.</title>
        <authorList>
            <person name="Komaki H."/>
            <person name="Tamura T."/>
        </authorList>
    </citation>
    <scope>NUCLEOTIDE SEQUENCE</scope>
    <source>
        <strain evidence="1">NBRC 16421</strain>
    </source>
</reference>
<dbReference type="EMBL" id="BOPG01000048">
    <property type="protein sequence ID" value="GIJ59652.1"/>
    <property type="molecule type" value="Genomic_DNA"/>
</dbReference>
<evidence type="ECO:0000313" key="2">
    <source>
        <dbReference type="Proteomes" id="UP000612585"/>
    </source>
</evidence>
<accession>A0A8J4E580</accession>
<dbReference type="AlphaFoldDB" id="A0A8J4E580"/>
<dbReference type="InterPro" id="IPR047990">
    <property type="entry name" value="DLW39-like"/>
</dbReference>
<protein>
    <submittedName>
        <fullName evidence="1">Uncharacterized protein</fullName>
    </submittedName>
</protein>
<name>A0A8J4E580_9ACTN</name>
<evidence type="ECO:0000313" key="1">
    <source>
        <dbReference type="EMBL" id="GIJ59652.1"/>
    </source>
</evidence>
<gene>
    <name evidence="1" type="ORF">Vau01_071680</name>
</gene>
<dbReference type="RefSeq" id="WP_239152118.1">
    <property type="nucleotide sequence ID" value="NZ_BOPG01000048.1"/>
</dbReference>
<keyword evidence="2" id="KW-1185">Reference proteome</keyword>
<comment type="caution">
    <text evidence="1">The sequence shown here is derived from an EMBL/GenBank/DDBJ whole genome shotgun (WGS) entry which is preliminary data.</text>
</comment>